<dbReference type="InterPro" id="IPR029063">
    <property type="entry name" value="SAM-dependent_MTases_sf"/>
</dbReference>
<gene>
    <name evidence="6" type="primary">ubiE</name>
    <name evidence="5" type="synonym">menG</name>
    <name evidence="6" type="ORF">G3570_10750</name>
</gene>
<name>A0A6M1T0S0_9BACT</name>
<evidence type="ECO:0000313" key="6">
    <source>
        <dbReference type="EMBL" id="NGP77114.1"/>
    </source>
</evidence>
<dbReference type="GO" id="GO:0009234">
    <property type="term" value="P:menaquinone biosynthetic process"/>
    <property type="evidence" value="ECO:0007669"/>
    <property type="project" value="UniProtKB-UniRule"/>
</dbReference>
<dbReference type="CDD" id="cd02440">
    <property type="entry name" value="AdoMet_MTases"/>
    <property type="match status" value="1"/>
</dbReference>
<accession>A0A6M1T0S0</accession>
<dbReference type="GO" id="GO:0032259">
    <property type="term" value="P:methylation"/>
    <property type="evidence" value="ECO:0007669"/>
    <property type="project" value="UniProtKB-KW"/>
</dbReference>
<keyword evidence="1 5" id="KW-0474">Menaquinone biosynthesis</keyword>
<keyword evidence="4 5" id="KW-0949">S-adenosyl-L-methionine</keyword>
<proteinExistence type="inferred from homology"/>
<dbReference type="GO" id="GO:0043770">
    <property type="term" value="F:demethylmenaquinone methyltransferase activity"/>
    <property type="evidence" value="ECO:0007669"/>
    <property type="project" value="UniProtKB-UniRule"/>
</dbReference>
<evidence type="ECO:0000256" key="5">
    <source>
        <dbReference type="HAMAP-Rule" id="MF_01813"/>
    </source>
</evidence>
<dbReference type="PROSITE" id="PS51608">
    <property type="entry name" value="SAM_MT_UBIE"/>
    <property type="match status" value="1"/>
</dbReference>
<reference evidence="6 7" key="1">
    <citation type="submission" date="2020-02" db="EMBL/GenBank/DDBJ databases">
        <title>Balneolaceae bacterium YR4-1, complete genome.</title>
        <authorList>
            <person name="Li Y."/>
            <person name="Wu S."/>
        </authorList>
    </citation>
    <scope>NUCLEOTIDE SEQUENCE [LARGE SCALE GENOMIC DNA]</scope>
    <source>
        <strain evidence="6 7">YR4-1</strain>
    </source>
</reference>
<comment type="caution">
    <text evidence="6">The sequence shown here is derived from an EMBL/GenBank/DDBJ whole genome shotgun (WGS) entry which is preliminary data.</text>
</comment>
<evidence type="ECO:0000256" key="4">
    <source>
        <dbReference type="ARBA" id="ARBA00022691"/>
    </source>
</evidence>
<evidence type="ECO:0000256" key="3">
    <source>
        <dbReference type="ARBA" id="ARBA00022679"/>
    </source>
</evidence>
<keyword evidence="2 5" id="KW-0489">Methyltransferase</keyword>
<feature type="binding site" evidence="5">
    <location>
        <position position="54"/>
    </location>
    <ligand>
        <name>S-adenosyl-L-methionine</name>
        <dbReference type="ChEBI" id="CHEBI:59789"/>
    </ligand>
</feature>
<dbReference type="InterPro" id="IPR023576">
    <property type="entry name" value="UbiE/COQ5_MeTrFase_CS"/>
</dbReference>
<comment type="catalytic activity">
    <reaction evidence="5">
        <text>a 2-demethylmenaquinol + S-adenosyl-L-methionine = a menaquinol + S-adenosyl-L-homocysteine + H(+)</text>
        <dbReference type="Rhea" id="RHEA:42640"/>
        <dbReference type="Rhea" id="RHEA-COMP:9539"/>
        <dbReference type="Rhea" id="RHEA-COMP:9563"/>
        <dbReference type="ChEBI" id="CHEBI:15378"/>
        <dbReference type="ChEBI" id="CHEBI:18151"/>
        <dbReference type="ChEBI" id="CHEBI:55437"/>
        <dbReference type="ChEBI" id="CHEBI:57856"/>
        <dbReference type="ChEBI" id="CHEBI:59789"/>
        <dbReference type="EC" id="2.1.1.163"/>
    </reaction>
</comment>
<organism evidence="6 7">
    <name type="scientific">Halalkalibaculum roseum</name>
    <dbReference type="NCBI Taxonomy" id="2709311"/>
    <lineage>
        <taxon>Bacteria</taxon>
        <taxon>Pseudomonadati</taxon>
        <taxon>Balneolota</taxon>
        <taxon>Balneolia</taxon>
        <taxon>Balneolales</taxon>
        <taxon>Balneolaceae</taxon>
        <taxon>Halalkalibaculum</taxon>
    </lineage>
</organism>
<feature type="binding site" evidence="5">
    <location>
        <position position="75"/>
    </location>
    <ligand>
        <name>S-adenosyl-L-methionine</name>
        <dbReference type="ChEBI" id="CHEBI:59789"/>
    </ligand>
</feature>
<feature type="binding site" evidence="5">
    <location>
        <begin position="101"/>
        <end position="102"/>
    </location>
    <ligand>
        <name>S-adenosyl-L-methionine</name>
        <dbReference type="ChEBI" id="CHEBI:59789"/>
    </ligand>
</feature>
<dbReference type="SUPFAM" id="SSF53335">
    <property type="entry name" value="S-adenosyl-L-methionine-dependent methyltransferases"/>
    <property type="match status" value="1"/>
</dbReference>
<dbReference type="Pfam" id="PF01209">
    <property type="entry name" value="Ubie_methyltran"/>
    <property type="match status" value="1"/>
</dbReference>
<dbReference type="RefSeq" id="WP_165142158.1">
    <property type="nucleotide sequence ID" value="NZ_JAALLT010000003.1"/>
</dbReference>
<evidence type="ECO:0000256" key="1">
    <source>
        <dbReference type="ARBA" id="ARBA00022428"/>
    </source>
</evidence>
<dbReference type="PROSITE" id="PS01184">
    <property type="entry name" value="UBIE_2"/>
    <property type="match status" value="1"/>
</dbReference>
<dbReference type="NCBIfam" id="TIGR01934">
    <property type="entry name" value="MenG_MenH_UbiE"/>
    <property type="match status" value="1"/>
</dbReference>
<dbReference type="PANTHER" id="PTHR43591:SF24">
    <property type="entry name" value="2-METHOXY-6-POLYPRENYL-1,4-BENZOQUINOL METHYLASE, MITOCHONDRIAL"/>
    <property type="match status" value="1"/>
</dbReference>
<comment type="function">
    <text evidence="5">Methyltransferase required for the conversion of demethylmenaquinol (DMKH2) to menaquinol (MKH2).</text>
</comment>
<sequence length="229" mass="25272">MSEKVRNMFADIADDYDRVNSILSFGVHHAWRARTVQLSGAKKGDKVLDCATGTGDLAIEFKEKVGSEGYVLGTDFCKEMIEHAPDKARENDLDVDFEVADAMNLPYEDDRFDIASIAFGIRNVDDPVVALKEMARVVRPGGSVIVLEFGQPKGLLKYPYELYSQYIMPTVGGWISGNKEAYTYLPKTSAAFPAGDKFITLMDQAESFSHTDLEKLTGGIAYIYIGTVA</sequence>
<dbReference type="EC" id="2.1.1.163" evidence="5"/>
<dbReference type="Proteomes" id="UP000473278">
    <property type="component" value="Unassembled WGS sequence"/>
</dbReference>
<comment type="similarity">
    <text evidence="5">Belongs to the class I-like SAM-binding methyltransferase superfamily. MenG/UbiE family.</text>
</comment>
<dbReference type="NCBIfam" id="NF001244">
    <property type="entry name" value="PRK00216.1-5"/>
    <property type="match status" value="1"/>
</dbReference>
<evidence type="ECO:0000313" key="7">
    <source>
        <dbReference type="Proteomes" id="UP000473278"/>
    </source>
</evidence>
<dbReference type="HAMAP" id="MF_01813">
    <property type="entry name" value="MenG_UbiE_methyltr"/>
    <property type="match status" value="1"/>
</dbReference>
<dbReference type="PANTHER" id="PTHR43591">
    <property type="entry name" value="METHYLTRANSFERASE"/>
    <property type="match status" value="1"/>
</dbReference>
<comment type="caution">
    <text evidence="5">Lacks conserved residue(s) required for the propagation of feature annotation.</text>
</comment>
<keyword evidence="7" id="KW-1185">Reference proteome</keyword>
<comment type="pathway">
    <text evidence="5">Quinol/quinone metabolism; menaquinone biosynthesis; menaquinol from 1,4-dihydroxy-2-naphthoate: step 2/2.</text>
</comment>
<dbReference type="AlphaFoldDB" id="A0A6M1T0S0"/>
<evidence type="ECO:0000256" key="2">
    <source>
        <dbReference type="ARBA" id="ARBA00022603"/>
    </source>
</evidence>
<protein>
    <recommendedName>
        <fullName evidence="5">Demethylmenaquinone methyltransferase</fullName>
        <ecNumber evidence="5">2.1.1.163</ecNumber>
    </recommendedName>
</protein>
<dbReference type="InterPro" id="IPR004033">
    <property type="entry name" value="UbiE/COQ5_MeTrFase"/>
</dbReference>
<dbReference type="Gene3D" id="3.40.50.150">
    <property type="entry name" value="Vaccinia Virus protein VP39"/>
    <property type="match status" value="1"/>
</dbReference>
<dbReference type="EMBL" id="JAALLT010000003">
    <property type="protein sequence ID" value="NGP77114.1"/>
    <property type="molecule type" value="Genomic_DNA"/>
</dbReference>
<dbReference type="UniPathway" id="UPA00079">
    <property type="reaction ID" value="UER00169"/>
</dbReference>
<keyword evidence="3 5" id="KW-0808">Transferase</keyword>